<dbReference type="PANTHER" id="PTHR43156:SF2">
    <property type="entry name" value="STAGE II SPORULATION PROTEIN E"/>
    <property type="match status" value="1"/>
</dbReference>
<dbReference type="OrthoDB" id="9811749at2"/>
<dbReference type="RefSeq" id="WP_146566096.1">
    <property type="nucleotide sequence ID" value="NZ_SIHJ01000002.1"/>
</dbReference>
<dbReference type="AlphaFoldDB" id="A0A5C5V4I2"/>
<name>A0A5C5V4I2_9BACT</name>
<organism evidence="3 4">
    <name type="scientific">Posidoniimonas corsicana</name>
    <dbReference type="NCBI Taxonomy" id="1938618"/>
    <lineage>
        <taxon>Bacteria</taxon>
        <taxon>Pseudomonadati</taxon>
        <taxon>Planctomycetota</taxon>
        <taxon>Planctomycetia</taxon>
        <taxon>Pirellulales</taxon>
        <taxon>Lacipirellulaceae</taxon>
        <taxon>Posidoniimonas</taxon>
    </lineage>
</organism>
<sequence>MPAPEQCADRMQCMELWGGNTSVSRAVTTPGLEVRVHSRPHAGAAGGGDVHYVSSCASGRITRLLLADVSGHGEDASRLALSLRDLMRANVNLIDHTQFVREMNRQFSSQLSTDRFATAVVCTYFSPKRSLQIGNAGHPPPLLYRAATGRWSQAEHNADDTDSDDPADFPFGVLPAADYSRLETRLDSGDLLLCFSDAFTESVDASGVPLGAAGLLRCVRQLDAAAPEQIVPELLDRLAGEHPDNLTQDDATVFLVRAVDSAPTLRDNLLAPLRLLGPVRDRSGVE</sequence>
<evidence type="ECO:0000313" key="3">
    <source>
        <dbReference type="EMBL" id="TWT33454.1"/>
    </source>
</evidence>
<comment type="caution">
    <text evidence="3">The sequence shown here is derived from an EMBL/GenBank/DDBJ whole genome shotgun (WGS) entry which is preliminary data.</text>
</comment>
<dbReference type="SMART" id="SM00331">
    <property type="entry name" value="PP2C_SIG"/>
    <property type="match status" value="1"/>
</dbReference>
<dbReference type="GO" id="GO:0016791">
    <property type="term" value="F:phosphatase activity"/>
    <property type="evidence" value="ECO:0007669"/>
    <property type="project" value="TreeGrafter"/>
</dbReference>
<proteinExistence type="predicted"/>
<dbReference type="Proteomes" id="UP000316714">
    <property type="component" value="Unassembled WGS sequence"/>
</dbReference>
<dbReference type="InterPro" id="IPR036457">
    <property type="entry name" value="PPM-type-like_dom_sf"/>
</dbReference>
<dbReference type="InterPro" id="IPR001932">
    <property type="entry name" value="PPM-type_phosphatase-like_dom"/>
</dbReference>
<accession>A0A5C5V4I2</accession>
<dbReference type="Pfam" id="PF07228">
    <property type="entry name" value="SpoIIE"/>
    <property type="match status" value="1"/>
</dbReference>
<dbReference type="EC" id="3.1.3.3" evidence="3"/>
<evidence type="ECO:0000256" key="1">
    <source>
        <dbReference type="ARBA" id="ARBA00022801"/>
    </source>
</evidence>
<feature type="domain" description="PPM-type phosphatase" evidence="2">
    <location>
        <begin position="29"/>
        <end position="258"/>
    </location>
</feature>
<dbReference type="EMBL" id="SIHJ01000002">
    <property type="protein sequence ID" value="TWT33454.1"/>
    <property type="molecule type" value="Genomic_DNA"/>
</dbReference>
<dbReference type="InterPro" id="IPR052016">
    <property type="entry name" value="Bact_Sigma-Reg"/>
</dbReference>
<keyword evidence="4" id="KW-1185">Reference proteome</keyword>
<dbReference type="PANTHER" id="PTHR43156">
    <property type="entry name" value="STAGE II SPORULATION PROTEIN E-RELATED"/>
    <property type="match status" value="1"/>
</dbReference>
<dbReference type="SUPFAM" id="SSF81606">
    <property type="entry name" value="PP2C-like"/>
    <property type="match status" value="1"/>
</dbReference>
<evidence type="ECO:0000259" key="2">
    <source>
        <dbReference type="SMART" id="SM00331"/>
    </source>
</evidence>
<protein>
    <submittedName>
        <fullName evidence="3">Phosphoserine phosphatase RsbU</fullName>
        <ecNumber evidence="3">3.1.3.3</ecNumber>
    </submittedName>
</protein>
<keyword evidence="1 3" id="KW-0378">Hydrolase</keyword>
<gene>
    <name evidence="3" type="primary">rsbU_2</name>
    <name evidence="3" type="ORF">KOR34_32860</name>
</gene>
<dbReference type="Gene3D" id="3.60.40.10">
    <property type="entry name" value="PPM-type phosphatase domain"/>
    <property type="match status" value="1"/>
</dbReference>
<evidence type="ECO:0000313" key="4">
    <source>
        <dbReference type="Proteomes" id="UP000316714"/>
    </source>
</evidence>
<reference evidence="3 4" key="1">
    <citation type="submission" date="2019-02" db="EMBL/GenBank/DDBJ databases">
        <title>Deep-cultivation of Planctomycetes and their phenomic and genomic characterization uncovers novel biology.</title>
        <authorList>
            <person name="Wiegand S."/>
            <person name="Jogler M."/>
            <person name="Boedeker C."/>
            <person name="Pinto D."/>
            <person name="Vollmers J."/>
            <person name="Rivas-Marin E."/>
            <person name="Kohn T."/>
            <person name="Peeters S.H."/>
            <person name="Heuer A."/>
            <person name="Rast P."/>
            <person name="Oberbeckmann S."/>
            <person name="Bunk B."/>
            <person name="Jeske O."/>
            <person name="Meyerdierks A."/>
            <person name="Storesund J.E."/>
            <person name="Kallscheuer N."/>
            <person name="Luecker S."/>
            <person name="Lage O.M."/>
            <person name="Pohl T."/>
            <person name="Merkel B.J."/>
            <person name="Hornburger P."/>
            <person name="Mueller R.-W."/>
            <person name="Bruemmer F."/>
            <person name="Labrenz M."/>
            <person name="Spormann A.M."/>
            <person name="Op Den Camp H."/>
            <person name="Overmann J."/>
            <person name="Amann R."/>
            <person name="Jetten M.S.M."/>
            <person name="Mascher T."/>
            <person name="Medema M.H."/>
            <person name="Devos D.P."/>
            <person name="Kaster A.-K."/>
            <person name="Ovreas L."/>
            <person name="Rohde M."/>
            <person name="Galperin M.Y."/>
            <person name="Jogler C."/>
        </authorList>
    </citation>
    <scope>NUCLEOTIDE SEQUENCE [LARGE SCALE GENOMIC DNA]</scope>
    <source>
        <strain evidence="3 4">KOR34</strain>
    </source>
</reference>